<dbReference type="AlphaFoldDB" id="A0A9P9BTD2"/>
<feature type="non-terminal residue" evidence="1">
    <location>
        <position position="1"/>
    </location>
</feature>
<sequence>GRMLLSWTDAHGYHAVVKLLIHTGRIEFSSVDINGRMLLSWATRKGHGAVVEVLLDIGAATASGI</sequence>
<dbReference type="EMBL" id="JAGTJQ010000006">
    <property type="protein sequence ID" value="KAH7029726.1"/>
    <property type="molecule type" value="Genomic_DNA"/>
</dbReference>
<comment type="caution">
    <text evidence="1">The sequence shown here is derived from an EMBL/GenBank/DDBJ whole genome shotgun (WGS) entry which is preliminary data.</text>
</comment>
<evidence type="ECO:0000313" key="1">
    <source>
        <dbReference type="EMBL" id="KAH7029726.1"/>
    </source>
</evidence>
<gene>
    <name evidence="1" type="ORF">B0I36DRAFT_244187</name>
</gene>
<dbReference type="OrthoDB" id="426293at2759"/>
<evidence type="ECO:0008006" key="3">
    <source>
        <dbReference type="Google" id="ProtNLM"/>
    </source>
</evidence>
<organism evidence="1 2">
    <name type="scientific">Microdochium trichocladiopsis</name>
    <dbReference type="NCBI Taxonomy" id="1682393"/>
    <lineage>
        <taxon>Eukaryota</taxon>
        <taxon>Fungi</taxon>
        <taxon>Dikarya</taxon>
        <taxon>Ascomycota</taxon>
        <taxon>Pezizomycotina</taxon>
        <taxon>Sordariomycetes</taxon>
        <taxon>Xylariomycetidae</taxon>
        <taxon>Xylariales</taxon>
        <taxon>Microdochiaceae</taxon>
        <taxon>Microdochium</taxon>
    </lineage>
</organism>
<name>A0A9P9BTD2_9PEZI</name>
<accession>A0A9P9BTD2</accession>
<dbReference type="Gene3D" id="1.25.40.20">
    <property type="entry name" value="Ankyrin repeat-containing domain"/>
    <property type="match status" value="1"/>
</dbReference>
<dbReference type="RefSeq" id="XP_046012014.1">
    <property type="nucleotide sequence ID" value="XM_046150038.1"/>
</dbReference>
<reference evidence="1" key="1">
    <citation type="journal article" date="2021" name="Nat. Commun.">
        <title>Genetic determinants of endophytism in the Arabidopsis root mycobiome.</title>
        <authorList>
            <person name="Mesny F."/>
            <person name="Miyauchi S."/>
            <person name="Thiergart T."/>
            <person name="Pickel B."/>
            <person name="Atanasova L."/>
            <person name="Karlsson M."/>
            <person name="Huettel B."/>
            <person name="Barry K.W."/>
            <person name="Haridas S."/>
            <person name="Chen C."/>
            <person name="Bauer D."/>
            <person name="Andreopoulos W."/>
            <person name="Pangilinan J."/>
            <person name="LaButti K."/>
            <person name="Riley R."/>
            <person name="Lipzen A."/>
            <person name="Clum A."/>
            <person name="Drula E."/>
            <person name="Henrissat B."/>
            <person name="Kohler A."/>
            <person name="Grigoriev I.V."/>
            <person name="Martin F.M."/>
            <person name="Hacquard S."/>
        </authorList>
    </citation>
    <scope>NUCLEOTIDE SEQUENCE</scope>
    <source>
        <strain evidence="1">MPI-CAGE-CH-0230</strain>
    </source>
</reference>
<evidence type="ECO:0000313" key="2">
    <source>
        <dbReference type="Proteomes" id="UP000756346"/>
    </source>
</evidence>
<keyword evidence="2" id="KW-1185">Reference proteome</keyword>
<protein>
    <recommendedName>
        <fullName evidence="3">Ankyrin</fullName>
    </recommendedName>
</protein>
<dbReference type="InterPro" id="IPR036770">
    <property type="entry name" value="Ankyrin_rpt-contain_sf"/>
</dbReference>
<dbReference type="SUPFAM" id="SSF48403">
    <property type="entry name" value="Ankyrin repeat"/>
    <property type="match status" value="1"/>
</dbReference>
<dbReference type="Proteomes" id="UP000756346">
    <property type="component" value="Unassembled WGS sequence"/>
</dbReference>
<proteinExistence type="predicted"/>
<dbReference type="GeneID" id="70179584"/>